<protein>
    <submittedName>
        <fullName evidence="4">Spore germination protein</fullName>
    </submittedName>
</protein>
<dbReference type="InterPro" id="IPR050768">
    <property type="entry name" value="UPF0353/GerABKA_families"/>
</dbReference>
<evidence type="ECO:0000313" key="5">
    <source>
        <dbReference type="Proteomes" id="UP000533476"/>
    </source>
</evidence>
<feature type="non-terminal residue" evidence="4">
    <location>
        <position position="223"/>
    </location>
</feature>
<keyword evidence="5" id="KW-1185">Reference proteome</keyword>
<dbReference type="Proteomes" id="UP000533476">
    <property type="component" value="Unassembled WGS sequence"/>
</dbReference>
<proteinExistence type="inferred from homology"/>
<feature type="non-terminal residue" evidence="4">
    <location>
        <position position="1"/>
    </location>
</feature>
<dbReference type="AlphaFoldDB" id="A0A7Y0L8Z9"/>
<dbReference type="Pfam" id="PF03323">
    <property type="entry name" value="GerA"/>
    <property type="match status" value="1"/>
</dbReference>
<dbReference type="EMBL" id="JABBVZ010000317">
    <property type="protein sequence ID" value="NMP25213.1"/>
    <property type="molecule type" value="Genomic_DNA"/>
</dbReference>
<organism evidence="4 5">
    <name type="scientific">Sulfobacillus harzensis</name>
    <dbReference type="NCBI Taxonomy" id="2729629"/>
    <lineage>
        <taxon>Bacteria</taxon>
        <taxon>Bacillati</taxon>
        <taxon>Bacillota</taxon>
        <taxon>Clostridia</taxon>
        <taxon>Eubacteriales</taxon>
        <taxon>Clostridiales Family XVII. Incertae Sedis</taxon>
        <taxon>Sulfobacillus</taxon>
    </lineage>
</organism>
<reference evidence="4 5" key="1">
    <citation type="submission" date="2020-04" db="EMBL/GenBank/DDBJ databases">
        <authorList>
            <person name="Zhang R."/>
            <person name="Schippers A."/>
        </authorList>
    </citation>
    <scope>NUCLEOTIDE SEQUENCE [LARGE SCALE GENOMIC DNA]</scope>
    <source>
        <strain evidence="4 5">DSM 109850</strain>
    </source>
</reference>
<keyword evidence="3" id="KW-0812">Transmembrane</keyword>
<name>A0A7Y0L8Z9_9FIRM</name>
<keyword evidence="3" id="KW-1133">Transmembrane helix</keyword>
<gene>
    <name evidence="4" type="ORF">HIJ39_23255</name>
</gene>
<evidence type="ECO:0000256" key="3">
    <source>
        <dbReference type="SAM" id="Phobius"/>
    </source>
</evidence>
<evidence type="ECO:0000256" key="1">
    <source>
        <dbReference type="ARBA" id="ARBA00005278"/>
    </source>
</evidence>
<dbReference type="GO" id="GO:0016020">
    <property type="term" value="C:membrane"/>
    <property type="evidence" value="ECO:0007669"/>
    <property type="project" value="InterPro"/>
</dbReference>
<dbReference type="InterPro" id="IPR004995">
    <property type="entry name" value="Spore_Ger"/>
</dbReference>
<evidence type="ECO:0000256" key="2">
    <source>
        <dbReference type="ARBA" id="ARBA00023136"/>
    </source>
</evidence>
<feature type="transmembrane region" description="Helical" evidence="3">
    <location>
        <begin position="170"/>
        <end position="190"/>
    </location>
</feature>
<accession>A0A7Y0L8Z9</accession>
<sequence>HRLATPHLVFEQLSLGTRYPVAVAMAYLRDVVNPEVRQAVSDRLTRIRTDTVVNATMVASYLRDHPGTIMPTVRNSERVDLVVWQLIQGKVAVLVDGDPFVLWVPTTLCDFYRTSEDYTTPWYNATFIRGIRWIAWGFGLYLPAVYIALTEVNPDLVPPPLVILTAGSHTGLPFTPIVEVLVMVLIIEILREAALRLPKPLATTIGTVGAIVVGTAVVKAGFV</sequence>
<feature type="transmembrane region" description="Helical" evidence="3">
    <location>
        <begin position="133"/>
        <end position="150"/>
    </location>
</feature>
<dbReference type="PANTHER" id="PTHR22550:SF5">
    <property type="entry name" value="LEUCINE ZIPPER PROTEIN 4"/>
    <property type="match status" value="1"/>
</dbReference>
<keyword evidence="2 3" id="KW-0472">Membrane</keyword>
<comment type="similarity">
    <text evidence="1">Belongs to the GerABKA family.</text>
</comment>
<comment type="caution">
    <text evidence="4">The sequence shown here is derived from an EMBL/GenBank/DDBJ whole genome shotgun (WGS) entry which is preliminary data.</text>
</comment>
<evidence type="ECO:0000313" key="4">
    <source>
        <dbReference type="EMBL" id="NMP25213.1"/>
    </source>
</evidence>
<feature type="transmembrane region" description="Helical" evidence="3">
    <location>
        <begin position="202"/>
        <end position="222"/>
    </location>
</feature>
<dbReference type="RefSeq" id="WP_207711900.1">
    <property type="nucleotide sequence ID" value="NZ_JABBVZ010000317.1"/>
</dbReference>
<dbReference type="PANTHER" id="PTHR22550">
    <property type="entry name" value="SPORE GERMINATION PROTEIN"/>
    <property type="match status" value="1"/>
</dbReference>
<dbReference type="GO" id="GO:0009847">
    <property type="term" value="P:spore germination"/>
    <property type="evidence" value="ECO:0007669"/>
    <property type="project" value="InterPro"/>
</dbReference>